<protein>
    <submittedName>
        <fullName evidence="2">Uncharacterized protein</fullName>
    </submittedName>
</protein>
<dbReference type="PANTHER" id="PTHR37048:SF2">
    <property type="entry name" value="QUESTIONABLE PROTEIN"/>
    <property type="match status" value="1"/>
</dbReference>
<dbReference type="Proteomes" id="UP001201980">
    <property type="component" value="Unassembled WGS sequence"/>
</dbReference>
<feature type="region of interest" description="Disordered" evidence="1">
    <location>
        <begin position="174"/>
        <end position="199"/>
    </location>
</feature>
<dbReference type="AlphaFoldDB" id="A0AAD5WSY0"/>
<feature type="region of interest" description="Disordered" evidence="1">
    <location>
        <begin position="1"/>
        <end position="26"/>
    </location>
</feature>
<sequence length="247" mass="27307">MPGPRHSYSDGNRRFPARVSSGYPFASPPPTPGHIMWLPSREELDVDVGIPDGCRNHPVLILSPHVEGGEVVVLIMTSFGGKDLAERHSERSGLRQHYLPIEPSRPHPDNGILLRLDELSSQMQRSSYVQIKKQYTIAYIHLRECSQRRPERHVLSKASYRTLCRLAGYTAPSPAPRPVAPPVTSNRPSSSTSPFRDSVHPPPCYCARCLGGVYQGRESPEPAAPANEGWFGGIVRSIANFFFGTST</sequence>
<evidence type="ECO:0000256" key="1">
    <source>
        <dbReference type="SAM" id="MobiDB-lite"/>
    </source>
</evidence>
<dbReference type="EMBL" id="JAKWBI020000076">
    <property type="protein sequence ID" value="KAJ2903635.1"/>
    <property type="molecule type" value="Genomic_DNA"/>
</dbReference>
<accession>A0AAD5WSY0</accession>
<reference evidence="2" key="1">
    <citation type="submission" date="2022-07" db="EMBL/GenBank/DDBJ databases">
        <title>Draft genome sequence of Zalerion maritima ATCC 34329, a (micro)plastics degrading marine fungus.</title>
        <authorList>
            <person name="Paco A."/>
            <person name="Goncalves M.F.M."/>
            <person name="Rocha-Santos T.A.P."/>
            <person name="Alves A."/>
        </authorList>
    </citation>
    <scope>NUCLEOTIDE SEQUENCE</scope>
    <source>
        <strain evidence="2">ATCC 34329</strain>
    </source>
</reference>
<comment type="caution">
    <text evidence="2">The sequence shown here is derived from an EMBL/GenBank/DDBJ whole genome shotgun (WGS) entry which is preliminary data.</text>
</comment>
<dbReference type="PANTHER" id="PTHR37048">
    <property type="entry name" value="QUESTIONABLE PROTEIN"/>
    <property type="match status" value="1"/>
</dbReference>
<evidence type="ECO:0000313" key="2">
    <source>
        <dbReference type="EMBL" id="KAJ2903635.1"/>
    </source>
</evidence>
<organism evidence="2 3">
    <name type="scientific">Zalerion maritima</name>
    <dbReference type="NCBI Taxonomy" id="339359"/>
    <lineage>
        <taxon>Eukaryota</taxon>
        <taxon>Fungi</taxon>
        <taxon>Dikarya</taxon>
        <taxon>Ascomycota</taxon>
        <taxon>Pezizomycotina</taxon>
        <taxon>Sordariomycetes</taxon>
        <taxon>Lulworthiomycetidae</taxon>
        <taxon>Lulworthiales</taxon>
        <taxon>Lulworthiaceae</taxon>
        <taxon>Zalerion</taxon>
    </lineage>
</organism>
<evidence type="ECO:0000313" key="3">
    <source>
        <dbReference type="Proteomes" id="UP001201980"/>
    </source>
</evidence>
<name>A0AAD5WSY0_9PEZI</name>
<keyword evidence="3" id="KW-1185">Reference proteome</keyword>
<proteinExistence type="predicted"/>
<feature type="compositionally biased region" description="Polar residues" evidence="1">
    <location>
        <begin position="186"/>
        <end position="195"/>
    </location>
</feature>
<gene>
    <name evidence="2" type="ORF">MKZ38_009578</name>
</gene>